<evidence type="ECO:0000313" key="2">
    <source>
        <dbReference type="Proteomes" id="UP000027093"/>
    </source>
</evidence>
<dbReference type="HOGENOM" id="CLU_3178710_0_0_2"/>
<organism evidence="1 2">
    <name type="scientific">Nitrososphaera viennensis EN76</name>
    <dbReference type="NCBI Taxonomy" id="926571"/>
    <lineage>
        <taxon>Archaea</taxon>
        <taxon>Nitrososphaerota</taxon>
        <taxon>Nitrososphaeria</taxon>
        <taxon>Nitrososphaerales</taxon>
        <taxon>Nitrososphaeraceae</taxon>
        <taxon>Nitrososphaera</taxon>
    </lineage>
</organism>
<name>A0A060HMR9_9ARCH</name>
<proteinExistence type="predicted"/>
<evidence type="ECO:0000313" key="1">
    <source>
        <dbReference type="EMBL" id="AIC16420.1"/>
    </source>
</evidence>
<gene>
    <name evidence="1" type="ORF">NVIE_2211</name>
</gene>
<dbReference type="Proteomes" id="UP000027093">
    <property type="component" value="Chromosome"/>
</dbReference>
<protein>
    <submittedName>
        <fullName evidence="1">Uncharacterized protein</fullName>
    </submittedName>
</protein>
<reference evidence="1 2" key="1">
    <citation type="journal article" date="2014" name="Int. J. Syst. Evol. Microbiol.">
        <title>Nitrososphaera viennensis gen. nov., sp. nov., an aerobic and mesophilic, ammonia-oxidizing archaeon from soil and a member of the archaeal phylum Thaumarchaeota.</title>
        <authorList>
            <person name="Stieglmeier M."/>
            <person name="Klingl A."/>
            <person name="Alves R.J."/>
            <person name="Rittmann S.K."/>
            <person name="Melcher M."/>
            <person name="Leisch N."/>
            <person name="Schleper C."/>
        </authorList>
    </citation>
    <scope>NUCLEOTIDE SEQUENCE [LARGE SCALE GENOMIC DNA]</scope>
    <source>
        <strain evidence="1">EN76</strain>
    </source>
</reference>
<dbReference type="KEGG" id="nvn:NVIE_2211"/>
<dbReference type="AlphaFoldDB" id="A0A060HMR9"/>
<sequence>MVRVNIGACYEKRALSLAERFGNERTDFVCPVIAILSTKWDVRGAV</sequence>
<accession>A0A060HMR9</accession>
<dbReference type="STRING" id="926571.NVIE_2211"/>
<dbReference type="EMBL" id="CP007536">
    <property type="protein sequence ID" value="AIC16420.1"/>
    <property type="molecule type" value="Genomic_DNA"/>
</dbReference>
<keyword evidence="2" id="KW-1185">Reference proteome</keyword>